<dbReference type="EMBL" id="DQWE01000253">
    <property type="protein sequence ID" value="HDI83186.1"/>
    <property type="molecule type" value="Genomic_DNA"/>
</dbReference>
<dbReference type="InterPro" id="IPR001789">
    <property type="entry name" value="Sig_transdc_resp-reg_receiver"/>
</dbReference>
<feature type="domain" description="Response regulatory" evidence="3">
    <location>
        <begin position="5"/>
        <end position="124"/>
    </location>
</feature>
<evidence type="ECO:0000313" key="6">
    <source>
        <dbReference type="EMBL" id="HDI83186.1"/>
    </source>
</evidence>
<dbReference type="InterPro" id="IPR052020">
    <property type="entry name" value="Cyclic_di-GMP/3'3'-cGAMP_PDE"/>
</dbReference>
<dbReference type="SMART" id="SM00448">
    <property type="entry name" value="REC"/>
    <property type="match status" value="1"/>
</dbReference>
<dbReference type="InterPro" id="IPR006675">
    <property type="entry name" value="HDIG_dom"/>
</dbReference>
<evidence type="ECO:0000256" key="2">
    <source>
        <dbReference type="SAM" id="Coils"/>
    </source>
</evidence>
<dbReference type="PROSITE" id="PS51831">
    <property type="entry name" value="HD"/>
    <property type="match status" value="1"/>
</dbReference>
<feature type="modified residue" description="4-aspartylphosphate" evidence="1">
    <location>
        <position position="59"/>
    </location>
</feature>
<dbReference type="SMART" id="SM00471">
    <property type="entry name" value="HDc"/>
    <property type="match status" value="1"/>
</dbReference>
<name>A0A7C0VC76_UNCW3</name>
<dbReference type="InterPro" id="IPR003607">
    <property type="entry name" value="HD/PDEase_dom"/>
</dbReference>
<dbReference type="InterPro" id="IPR011006">
    <property type="entry name" value="CheY-like_superfamily"/>
</dbReference>
<dbReference type="InterPro" id="IPR006674">
    <property type="entry name" value="HD_domain"/>
</dbReference>
<dbReference type="Pfam" id="PF00072">
    <property type="entry name" value="Response_reg"/>
    <property type="match status" value="1"/>
</dbReference>
<dbReference type="Proteomes" id="UP000885847">
    <property type="component" value="Unassembled WGS sequence"/>
</dbReference>
<keyword evidence="1" id="KW-0597">Phosphoprotein</keyword>
<keyword evidence="2" id="KW-0175">Coiled coil</keyword>
<protein>
    <submittedName>
        <fullName evidence="6">Response regulator</fullName>
    </submittedName>
</protein>
<dbReference type="PROSITE" id="PS50110">
    <property type="entry name" value="RESPONSE_REGULATORY"/>
    <property type="match status" value="1"/>
</dbReference>
<comment type="caution">
    <text evidence="6">The sequence shown here is derived from an EMBL/GenBank/DDBJ whole genome shotgun (WGS) entry which is preliminary data.</text>
</comment>
<dbReference type="PROSITE" id="PS51832">
    <property type="entry name" value="HD_GYP"/>
    <property type="match status" value="1"/>
</dbReference>
<reference evidence="6" key="1">
    <citation type="journal article" date="2020" name="mSystems">
        <title>Genome- and Community-Level Interaction Insights into Carbon Utilization and Element Cycling Functions of Hydrothermarchaeota in Hydrothermal Sediment.</title>
        <authorList>
            <person name="Zhou Z."/>
            <person name="Liu Y."/>
            <person name="Xu W."/>
            <person name="Pan J."/>
            <person name="Luo Z.H."/>
            <person name="Li M."/>
        </authorList>
    </citation>
    <scope>NUCLEOTIDE SEQUENCE [LARGE SCALE GENOMIC DNA]</scope>
    <source>
        <strain evidence="6">HyVt-102</strain>
    </source>
</reference>
<dbReference type="Gene3D" id="3.40.50.2300">
    <property type="match status" value="1"/>
</dbReference>
<proteinExistence type="predicted"/>
<dbReference type="InterPro" id="IPR029016">
    <property type="entry name" value="GAF-like_dom_sf"/>
</dbReference>
<dbReference type="SUPFAM" id="SSF55781">
    <property type="entry name" value="GAF domain-like"/>
    <property type="match status" value="1"/>
</dbReference>
<accession>A0A7C0VC76</accession>
<dbReference type="Gene3D" id="3.30.450.40">
    <property type="match status" value="2"/>
</dbReference>
<dbReference type="PANTHER" id="PTHR45228">
    <property type="entry name" value="CYCLIC DI-GMP PHOSPHODIESTERASE TM_0186-RELATED"/>
    <property type="match status" value="1"/>
</dbReference>
<dbReference type="AlphaFoldDB" id="A0A7C0VC76"/>
<evidence type="ECO:0000259" key="3">
    <source>
        <dbReference type="PROSITE" id="PS50110"/>
    </source>
</evidence>
<dbReference type="InterPro" id="IPR037522">
    <property type="entry name" value="HD_GYP_dom"/>
</dbReference>
<evidence type="ECO:0000259" key="4">
    <source>
        <dbReference type="PROSITE" id="PS51831"/>
    </source>
</evidence>
<dbReference type="Gene3D" id="1.10.3210.10">
    <property type="entry name" value="Hypothetical protein af1432"/>
    <property type="match status" value="1"/>
</dbReference>
<sequence length="475" mass="52875">MDEDKILIIDDEEALAQFIEKILSGLGSSENPVTIQVANTGQDGINLARDMQPDVVLLDIKLPDISGIDVLSQLKQMDSDVQVIMMTGFASLETAVAAVREGAYDYISKPFDSSEQLKTIVKNALERRHLIMEKRRLMTELTEVNEALEEANRILEEKKALVDKQLEEKIQELQRLNEFSRRLSSEIDLSKLIGIIFEETKNTTDADACALLLMDRKQKTLVVRKTDSAFPLEVGGVVAIGSKPFGEMDNKGAWTFDETICAPIRFGNEDLGVVCVKKEGVESLKDLFETIASYVSVSLHNAMLFESLKSSYIEAVLSLMLIEETKDPGIREHSLRVSEIATRIGGELKLGESDLNDVRYAALLHDIGKVINEKESFITGEKILAPIKFLKTASRYVRYMSEHYDGSGKPEGLKGSEIPIGSRIIAVANRFDELLQEGKDEVAAFKEIESGAEKEFDPEIVEALRKTLRKKGLSV</sequence>
<dbReference type="Pfam" id="PF13487">
    <property type="entry name" value="HD_5"/>
    <property type="match status" value="1"/>
</dbReference>
<dbReference type="PANTHER" id="PTHR45228:SF4">
    <property type="entry name" value="LIPOPROTEIN"/>
    <property type="match status" value="1"/>
</dbReference>
<gene>
    <name evidence="6" type="ORF">ENF18_05295</name>
</gene>
<dbReference type="SUPFAM" id="SSF109604">
    <property type="entry name" value="HD-domain/PDEase-like"/>
    <property type="match status" value="1"/>
</dbReference>
<dbReference type="CDD" id="cd00077">
    <property type="entry name" value="HDc"/>
    <property type="match status" value="1"/>
</dbReference>
<evidence type="ECO:0000259" key="5">
    <source>
        <dbReference type="PROSITE" id="PS51832"/>
    </source>
</evidence>
<dbReference type="NCBIfam" id="TIGR00277">
    <property type="entry name" value="HDIG"/>
    <property type="match status" value="1"/>
</dbReference>
<feature type="domain" description="HD-GYP" evidence="5">
    <location>
        <begin position="308"/>
        <end position="475"/>
    </location>
</feature>
<organism evidence="6">
    <name type="scientific">candidate division WOR-3 bacterium</name>
    <dbReference type="NCBI Taxonomy" id="2052148"/>
    <lineage>
        <taxon>Bacteria</taxon>
        <taxon>Bacteria division WOR-3</taxon>
    </lineage>
</organism>
<dbReference type="GO" id="GO:0000160">
    <property type="term" value="P:phosphorelay signal transduction system"/>
    <property type="evidence" value="ECO:0007669"/>
    <property type="project" value="InterPro"/>
</dbReference>
<feature type="coiled-coil region" evidence="2">
    <location>
        <begin position="131"/>
        <end position="186"/>
    </location>
</feature>
<dbReference type="SUPFAM" id="SSF52172">
    <property type="entry name" value="CheY-like"/>
    <property type="match status" value="1"/>
</dbReference>
<feature type="domain" description="HD" evidence="4">
    <location>
        <begin position="330"/>
        <end position="434"/>
    </location>
</feature>
<evidence type="ECO:0000256" key="1">
    <source>
        <dbReference type="PROSITE-ProRule" id="PRU00169"/>
    </source>
</evidence>